<name>A0ABY5VKV3_9FIRM</name>
<organism evidence="1 2">
    <name type="scientific">Ruminococcus gauvreauii</name>
    <dbReference type="NCBI Taxonomy" id="438033"/>
    <lineage>
        <taxon>Bacteria</taxon>
        <taxon>Bacillati</taxon>
        <taxon>Bacillota</taxon>
        <taxon>Clostridia</taxon>
        <taxon>Eubacteriales</taxon>
        <taxon>Oscillospiraceae</taxon>
        <taxon>Ruminococcus</taxon>
    </lineage>
</organism>
<gene>
    <name evidence="1" type="ORF">NQ502_05620</name>
</gene>
<evidence type="ECO:0000313" key="1">
    <source>
        <dbReference type="EMBL" id="UWP60515.1"/>
    </source>
</evidence>
<dbReference type="RefSeq" id="WP_028530074.1">
    <property type="nucleotide sequence ID" value="NZ_CABLBR010000042.1"/>
</dbReference>
<accession>A0ABY5VKV3</accession>
<proteinExistence type="predicted"/>
<reference evidence="1" key="1">
    <citation type="journal article" date="2022" name="Cell">
        <title>Design, construction, and in vivo augmentation of a complex gut microbiome.</title>
        <authorList>
            <person name="Cheng A.G."/>
            <person name="Ho P.Y."/>
            <person name="Aranda-Diaz A."/>
            <person name="Jain S."/>
            <person name="Yu F.B."/>
            <person name="Meng X."/>
            <person name="Wang M."/>
            <person name="Iakiviak M."/>
            <person name="Nagashima K."/>
            <person name="Zhao A."/>
            <person name="Murugkar P."/>
            <person name="Patil A."/>
            <person name="Atabakhsh K."/>
            <person name="Weakley A."/>
            <person name="Yan J."/>
            <person name="Brumbaugh A.R."/>
            <person name="Higginbottom S."/>
            <person name="Dimas A."/>
            <person name="Shiver A.L."/>
            <person name="Deutschbauer A."/>
            <person name="Neff N."/>
            <person name="Sonnenburg J.L."/>
            <person name="Huang K.C."/>
            <person name="Fischbach M.A."/>
        </authorList>
    </citation>
    <scope>NUCLEOTIDE SEQUENCE</scope>
    <source>
        <strain evidence="1">DSM 19829</strain>
    </source>
</reference>
<evidence type="ECO:0000313" key="2">
    <source>
        <dbReference type="Proteomes" id="UP001060164"/>
    </source>
</evidence>
<protein>
    <submittedName>
        <fullName evidence="1">Uncharacterized protein</fullName>
    </submittedName>
</protein>
<dbReference type="Proteomes" id="UP001060164">
    <property type="component" value="Chromosome"/>
</dbReference>
<dbReference type="EMBL" id="CP102290">
    <property type="protein sequence ID" value="UWP60515.1"/>
    <property type="molecule type" value="Genomic_DNA"/>
</dbReference>
<sequence>MRLKKMKWIPMVIFIIAAVAICPLLFAGANRKAGELVDGGIGTTLFRAEAEVKAKNETEKTIEVELLEENEFLKNSNIILDGSDLINFYRIDQG</sequence>
<keyword evidence="2" id="KW-1185">Reference proteome</keyword>